<dbReference type="Proteomes" id="UP000321822">
    <property type="component" value="Unassembled WGS sequence"/>
</dbReference>
<dbReference type="FunFam" id="3.40.50.620:FF:000093">
    <property type="entry name" value="Glutamyl-Q tRNA(Asp) synthetase"/>
    <property type="match status" value="1"/>
</dbReference>
<dbReference type="GO" id="GO:0004818">
    <property type="term" value="F:glutamate-tRNA ligase activity"/>
    <property type="evidence" value="ECO:0007669"/>
    <property type="project" value="TreeGrafter"/>
</dbReference>
<feature type="short sequence motif" description="'KMSKS' region" evidence="7">
    <location>
        <begin position="251"/>
        <end position="255"/>
    </location>
</feature>
<keyword evidence="2 7" id="KW-0479">Metal-binding</keyword>
<evidence type="ECO:0000256" key="2">
    <source>
        <dbReference type="ARBA" id="ARBA00022723"/>
    </source>
</evidence>
<dbReference type="InterPro" id="IPR022380">
    <property type="entry name" value="Glu-Q_tRNA(Asp)_Synthase"/>
</dbReference>
<dbReference type="InterPro" id="IPR000924">
    <property type="entry name" value="Glu/Gln-tRNA-synth"/>
</dbReference>
<evidence type="ECO:0000256" key="4">
    <source>
        <dbReference type="ARBA" id="ARBA00022833"/>
    </source>
</evidence>
<dbReference type="GO" id="GO:0005829">
    <property type="term" value="C:cytosol"/>
    <property type="evidence" value="ECO:0007669"/>
    <property type="project" value="TreeGrafter"/>
</dbReference>
<dbReference type="AlphaFoldDB" id="A0A5C6QJ80"/>
<protein>
    <recommendedName>
        <fullName evidence="7">Glutamyl-Q tRNA(Asp) synthetase</fullName>
        <shortName evidence="7">Glu-Q-RSs</shortName>
        <ecNumber evidence="7">6.1.1.-</ecNumber>
    </recommendedName>
</protein>
<dbReference type="GO" id="GO:0005524">
    <property type="term" value="F:ATP binding"/>
    <property type="evidence" value="ECO:0007669"/>
    <property type="project" value="UniProtKB-KW"/>
</dbReference>
<keyword evidence="8" id="KW-0648">Protein biosynthesis</keyword>
<comment type="caution">
    <text evidence="10">The sequence shown here is derived from an EMBL/GenBank/DDBJ whole genome shotgun (WGS) entry which is preliminary data.</text>
</comment>
<evidence type="ECO:0000256" key="3">
    <source>
        <dbReference type="ARBA" id="ARBA00022741"/>
    </source>
</evidence>
<evidence type="ECO:0000256" key="8">
    <source>
        <dbReference type="RuleBase" id="RU363037"/>
    </source>
</evidence>
<feature type="domain" description="Glutamyl/glutaminyl-tRNA synthetase class Ib catalytic" evidence="9">
    <location>
        <begin position="19"/>
        <end position="280"/>
    </location>
</feature>
<dbReference type="GO" id="GO:0006400">
    <property type="term" value="P:tRNA modification"/>
    <property type="evidence" value="ECO:0007669"/>
    <property type="project" value="InterPro"/>
</dbReference>
<dbReference type="PRINTS" id="PR00987">
    <property type="entry name" value="TRNASYNTHGLU"/>
</dbReference>
<evidence type="ECO:0000313" key="10">
    <source>
        <dbReference type="EMBL" id="TWX68682.1"/>
    </source>
</evidence>
<gene>
    <name evidence="7" type="primary">gluQ</name>
    <name evidence="10" type="ORF">ESZ36_09405</name>
</gene>
<comment type="similarity">
    <text evidence="7">Belongs to the class-I aminoacyl-tRNA synthetase family. GluQ subfamily.</text>
</comment>
<comment type="function">
    <text evidence="7">Catalyzes the tRNA-independent activation of glutamate in presence of ATP and the subsequent transfer of glutamate onto a tRNA(Asp). Glutamate is transferred on the 2-amino-5-(4,5-dihydroxy-2-cyclopenten-1-yl) moiety of the queuosine in the wobble position of the QUC anticodon.</text>
</comment>
<dbReference type="NCBIfam" id="TIGR03838">
    <property type="entry name" value="queuosine_YadB"/>
    <property type="match status" value="1"/>
</dbReference>
<dbReference type="EC" id="6.1.1.-" evidence="7"/>
<dbReference type="PANTHER" id="PTHR43311">
    <property type="entry name" value="GLUTAMATE--TRNA LIGASE"/>
    <property type="match status" value="1"/>
</dbReference>
<feature type="binding site" evidence="7">
    <location>
        <position position="190"/>
    </location>
    <ligand>
        <name>L-glutamate</name>
        <dbReference type="ChEBI" id="CHEBI:29985"/>
    </ligand>
</feature>
<keyword evidence="4 7" id="KW-0862">Zinc</keyword>
<dbReference type="HAMAP" id="MF_01428">
    <property type="entry name" value="Glu_Q_tRNA_synth"/>
    <property type="match status" value="1"/>
</dbReference>
<evidence type="ECO:0000256" key="1">
    <source>
        <dbReference type="ARBA" id="ARBA00022598"/>
    </source>
</evidence>
<feature type="binding site" evidence="7">
    <location>
        <position position="208"/>
    </location>
    <ligand>
        <name>L-glutamate</name>
        <dbReference type="ChEBI" id="CHEBI:29985"/>
    </ligand>
</feature>
<keyword evidence="11" id="KW-1185">Reference proteome</keyword>
<evidence type="ECO:0000259" key="9">
    <source>
        <dbReference type="Pfam" id="PF00749"/>
    </source>
</evidence>
<feature type="binding site" evidence="7">
    <location>
        <position position="137"/>
    </location>
    <ligand>
        <name>Zn(2+)</name>
        <dbReference type="ChEBI" id="CHEBI:29105"/>
    </ligand>
</feature>
<organism evidence="10 11">
    <name type="scientific">Colwellia demingiae</name>
    <dbReference type="NCBI Taxonomy" id="89401"/>
    <lineage>
        <taxon>Bacteria</taxon>
        <taxon>Pseudomonadati</taxon>
        <taxon>Pseudomonadota</taxon>
        <taxon>Gammaproteobacteria</taxon>
        <taxon>Alteromonadales</taxon>
        <taxon>Colwelliaceae</taxon>
        <taxon>Colwellia</taxon>
    </lineage>
</organism>
<keyword evidence="5 7" id="KW-0067">ATP-binding</keyword>
<feature type="binding site" evidence="7">
    <location>
        <position position="133"/>
    </location>
    <ligand>
        <name>Zn(2+)</name>
        <dbReference type="ChEBI" id="CHEBI:29105"/>
    </ligand>
</feature>
<feature type="binding site" evidence="7">
    <location>
        <begin position="21"/>
        <end position="25"/>
    </location>
    <ligand>
        <name>L-glutamate</name>
        <dbReference type="ChEBI" id="CHEBI:29985"/>
    </ligand>
</feature>
<dbReference type="InterPro" id="IPR014729">
    <property type="entry name" value="Rossmann-like_a/b/a_fold"/>
</dbReference>
<feature type="short sequence motif" description="'HIGH' region" evidence="7">
    <location>
        <begin position="24"/>
        <end position="34"/>
    </location>
</feature>
<accession>A0A5C6QJ80</accession>
<reference evidence="10 11" key="1">
    <citation type="submission" date="2019-07" db="EMBL/GenBank/DDBJ databases">
        <title>Genomes of sea-ice associated Colwellia species.</title>
        <authorList>
            <person name="Bowman J.P."/>
        </authorList>
    </citation>
    <scope>NUCLEOTIDE SEQUENCE [LARGE SCALE GENOMIC DNA]</scope>
    <source>
        <strain evidence="10 11">ACAM 459</strain>
    </source>
</reference>
<keyword evidence="1 7" id="KW-0436">Ligase</keyword>
<dbReference type="Pfam" id="PF00749">
    <property type="entry name" value="tRNA-synt_1c"/>
    <property type="match status" value="1"/>
</dbReference>
<dbReference type="GO" id="GO:0008270">
    <property type="term" value="F:zinc ion binding"/>
    <property type="evidence" value="ECO:0007669"/>
    <property type="project" value="UniProtKB-UniRule"/>
</dbReference>
<evidence type="ECO:0000313" key="11">
    <source>
        <dbReference type="Proteomes" id="UP000321822"/>
    </source>
</evidence>
<proteinExistence type="inferred from homology"/>
<dbReference type="PANTHER" id="PTHR43311:SF1">
    <property type="entry name" value="GLUTAMYL-Q TRNA(ASP) SYNTHETASE"/>
    <property type="match status" value="1"/>
</dbReference>
<dbReference type="InterPro" id="IPR020058">
    <property type="entry name" value="Glu/Gln-tRNA-synth_Ib_cat-dom"/>
</dbReference>
<dbReference type="EMBL" id="VOLT01000004">
    <property type="protein sequence ID" value="TWX68682.1"/>
    <property type="molecule type" value="Genomic_DNA"/>
</dbReference>
<feature type="binding site" evidence="7">
    <location>
        <position position="254"/>
    </location>
    <ligand>
        <name>ATP</name>
        <dbReference type="ChEBI" id="CHEBI:30616"/>
    </ligand>
</feature>
<feature type="binding site" evidence="7">
    <location>
        <position position="119"/>
    </location>
    <ligand>
        <name>Zn(2+)</name>
        <dbReference type="ChEBI" id="CHEBI:29105"/>
    </ligand>
</feature>
<feature type="binding site" evidence="7">
    <location>
        <position position="63"/>
    </location>
    <ligand>
        <name>L-glutamate</name>
        <dbReference type="ChEBI" id="CHEBI:29985"/>
    </ligand>
</feature>
<dbReference type="RefSeq" id="WP_146786781.1">
    <property type="nucleotide sequence ID" value="NZ_VOLT01000004.1"/>
</dbReference>
<dbReference type="OrthoDB" id="9807503at2"/>
<dbReference type="NCBIfam" id="NF004314">
    <property type="entry name" value="PRK05710.1-3"/>
    <property type="match status" value="1"/>
</dbReference>
<dbReference type="GO" id="GO:0006424">
    <property type="term" value="P:glutamyl-tRNA aminoacylation"/>
    <property type="evidence" value="ECO:0007669"/>
    <property type="project" value="InterPro"/>
</dbReference>
<keyword evidence="3 7" id="KW-0547">Nucleotide-binding</keyword>
<evidence type="ECO:0000256" key="5">
    <source>
        <dbReference type="ARBA" id="ARBA00022840"/>
    </source>
</evidence>
<evidence type="ECO:0000256" key="6">
    <source>
        <dbReference type="ARBA" id="ARBA00023146"/>
    </source>
</evidence>
<name>A0A5C6QJ80_9GAMM</name>
<dbReference type="InterPro" id="IPR049940">
    <property type="entry name" value="GluQ/Sye"/>
</dbReference>
<sequence length="315" mass="35569">MQNLHIKRPLEPKQAYQYRGRFAPSPSGLLHFGSLIAALASFLDAKAFVNNRGEQGKWLIRIEDIDPPREQKGASTAILKTLDAFGLHWDETVLYQSTQSPYYRDILFNLSQHKLSYYCQCTRSQIKANGGIYQGHCRTANYKSQNSAARLVNQYGLHQFNDIFQDDVVCNKALANEDFIIHRKDGLFAYQLAVVADDIAQGITHIVRGCDLLEPTARQLTLFKTLNNNFLKCTTPRYGHIPLAITNDGYKLSKQNKAPAINNAKPQPALVAALIFLGQTPMPELVSASVEEIIKWAIIHWQRDLVPKVFEINID</sequence>
<feature type="binding site" evidence="7">
    <location>
        <position position="121"/>
    </location>
    <ligand>
        <name>Zn(2+)</name>
        <dbReference type="ChEBI" id="CHEBI:29105"/>
    </ligand>
</feature>
<dbReference type="SUPFAM" id="SSF52374">
    <property type="entry name" value="Nucleotidylyl transferase"/>
    <property type="match status" value="1"/>
</dbReference>
<dbReference type="Gene3D" id="3.40.50.620">
    <property type="entry name" value="HUPs"/>
    <property type="match status" value="1"/>
</dbReference>
<comment type="cofactor">
    <cofactor evidence="7">
        <name>Zn(2+)</name>
        <dbReference type="ChEBI" id="CHEBI:29105"/>
    </cofactor>
    <text evidence="7">Binds 1 zinc ion per subunit.</text>
</comment>
<keyword evidence="6 7" id="KW-0030">Aminoacyl-tRNA synthetase</keyword>
<evidence type="ECO:0000256" key="7">
    <source>
        <dbReference type="HAMAP-Rule" id="MF_01428"/>
    </source>
</evidence>